<organism evidence="2 3">
    <name type="scientific">Phytophthora oleae</name>
    <dbReference type="NCBI Taxonomy" id="2107226"/>
    <lineage>
        <taxon>Eukaryota</taxon>
        <taxon>Sar</taxon>
        <taxon>Stramenopiles</taxon>
        <taxon>Oomycota</taxon>
        <taxon>Peronosporomycetes</taxon>
        <taxon>Peronosporales</taxon>
        <taxon>Peronosporaceae</taxon>
        <taxon>Phytophthora</taxon>
    </lineage>
</organism>
<evidence type="ECO:0008006" key="4">
    <source>
        <dbReference type="Google" id="ProtNLM"/>
    </source>
</evidence>
<protein>
    <recommendedName>
        <fullName evidence="4">PiggyBac transposable element-derived protein domain-containing protein</fullName>
    </recommendedName>
</protein>
<dbReference type="AlphaFoldDB" id="A0ABD3FCL8"/>
<feature type="region of interest" description="Disordered" evidence="1">
    <location>
        <begin position="165"/>
        <end position="185"/>
    </location>
</feature>
<dbReference type="Proteomes" id="UP001632037">
    <property type="component" value="Unassembled WGS sequence"/>
</dbReference>
<gene>
    <name evidence="2" type="ORF">V7S43_012167</name>
</gene>
<evidence type="ECO:0000313" key="3">
    <source>
        <dbReference type="Proteomes" id="UP001632037"/>
    </source>
</evidence>
<reference evidence="2 3" key="1">
    <citation type="submission" date="2024-09" db="EMBL/GenBank/DDBJ databases">
        <title>Genome sequencing and assembly of Phytophthora oleae, isolate VK10A, causative agent of rot of olive drupes.</title>
        <authorList>
            <person name="Conti Taguali S."/>
            <person name="Riolo M."/>
            <person name="La Spada F."/>
            <person name="Cacciola S.O."/>
            <person name="Dionisio G."/>
        </authorList>
    </citation>
    <scope>NUCLEOTIDE SEQUENCE [LARGE SCALE GENOMIC DNA]</scope>
    <source>
        <strain evidence="2 3">VK10A</strain>
    </source>
</reference>
<feature type="compositionally biased region" description="Acidic residues" evidence="1">
    <location>
        <begin position="175"/>
        <end position="185"/>
    </location>
</feature>
<evidence type="ECO:0000256" key="1">
    <source>
        <dbReference type="SAM" id="MobiDB-lite"/>
    </source>
</evidence>
<accession>A0ABD3FCL8</accession>
<proteinExistence type="predicted"/>
<sequence>MPSLLPLLLFCDFLENRLHTSNLALLRRMLSDFFAGSEQTLQDFIRLGASVVVVMPMERMSAHRQQEVTRLLAQHQSMKEEDSKQQTQLCVFSYLSARVANRNIFLLRGMFQEFCSGGDRLICEFVRRGNEVVSLIPADIQTFKVNQVPAGWTGSPVNCERKLEQNYQQPRAASESDEDDSEEEDEIASVAELAAVASMQPTRTELHVCIMEVLDRIEQQEPWKTVFNPDAMPTSFSGVKRAKLAAALKKFWAKNGRAVWERHFWGPLGTLPDKRRSYERKTRQSKAREAFTRIMALAFEEFGANFFVTLDQHASLYMGWWYSGPVQSLFSLAQTQGLAACINYMESQALKRFPRIPGSTHRVSKPGESRSMWSTTIAMAPALREICAIKANK</sequence>
<name>A0ABD3FCL8_9STRA</name>
<evidence type="ECO:0000313" key="2">
    <source>
        <dbReference type="EMBL" id="KAL3662764.1"/>
    </source>
</evidence>
<keyword evidence="3" id="KW-1185">Reference proteome</keyword>
<dbReference type="EMBL" id="JBIMZQ010000030">
    <property type="protein sequence ID" value="KAL3662764.1"/>
    <property type="molecule type" value="Genomic_DNA"/>
</dbReference>
<comment type="caution">
    <text evidence="2">The sequence shown here is derived from an EMBL/GenBank/DDBJ whole genome shotgun (WGS) entry which is preliminary data.</text>
</comment>